<dbReference type="InParanoid" id="A0A1Y2DGH9"/>
<accession>A0A1Y2DGH9</accession>
<sequence length="207" mass="21566">MAFILFRDAQCGRPTFNYETDLDLGYCLNIAVGSSSLTITLFPGCPNSGTPLLLMSNDTGCPGFSFSPTITSLGTATHSHSTSGSPSGAALPLDFVNQLGVCQGLRLGTNIGSVQFACPALTAAPAPTATSGASRYVADSRRERSWISGCWVLLGGCMALGAVIRDHFLPGSIVLKLWLTDCSVTVALDASASTGPRTSYDDNQTFV</sequence>
<dbReference type="AlphaFoldDB" id="A0A1Y2DGH9"/>
<evidence type="ECO:0000313" key="1">
    <source>
        <dbReference type="EMBL" id="ORY58391.1"/>
    </source>
</evidence>
<dbReference type="Proteomes" id="UP000193689">
    <property type="component" value="Unassembled WGS sequence"/>
</dbReference>
<name>A0A1Y2DGH9_9PEZI</name>
<comment type="caution">
    <text evidence="1">The sequence shown here is derived from an EMBL/GenBank/DDBJ whole genome shotgun (WGS) entry which is preliminary data.</text>
</comment>
<organism evidence="1 2">
    <name type="scientific">Pseudomassariella vexata</name>
    <dbReference type="NCBI Taxonomy" id="1141098"/>
    <lineage>
        <taxon>Eukaryota</taxon>
        <taxon>Fungi</taxon>
        <taxon>Dikarya</taxon>
        <taxon>Ascomycota</taxon>
        <taxon>Pezizomycotina</taxon>
        <taxon>Sordariomycetes</taxon>
        <taxon>Xylariomycetidae</taxon>
        <taxon>Amphisphaeriales</taxon>
        <taxon>Pseudomassariaceae</taxon>
        <taxon>Pseudomassariella</taxon>
    </lineage>
</organism>
<dbReference type="OrthoDB" id="10638106at2759"/>
<proteinExistence type="predicted"/>
<dbReference type="RefSeq" id="XP_040711308.1">
    <property type="nucleotide sequence ID" value="XM_040864380.1"/>
</dbReference>
<keyword evidence="2" id="KW-1185">Reference proteome</keyword>
<protein>
    <submittedName>
        <fullName evidence="1">Uncharacterized protein</fullName>
    </submittedName>
</protein>
<reference evidence="1 2" key="1">
    <citation type="submission" date="2016-07" db="EMBL/GenBank/DDBJ databases">
        <title>Pervasive Adenine N6-methylation of Active Genes in Fungi.</title>
        <authorList>
            <consortium name="DOE Joint Genome Institute"/>
            <person name="Mondo S.J."/>
            <person name="Dannebaum R.O."/>
            <person name="Kuo R.C."/>
            <person name="Labutti K."/>
            <person name="Haridas S."/>
            <person name="Kuo A."/>
            <person name="Salamov A."/>
            <person name="Ahrendt S.R."/>
            <person name="Lipzen A."/>
            <person name="Sullivan W."/>
            <person name="Andreopoulos W.B."/>
            <person name="Clum A."/>
            <person name="Lindquist E."/>
            <person name="Daum C."/>
            <person name="Ramamoorthy G.K."/>
            <person name="Gryganskyi A."/>
            <person name="Culley D."/>
            <person name="Magnuson J.K."/>
            <person name="James T.Y."/>
            <person name="O'Malley M.A."/>
            <person name="Stajich J.E."/>
            <person name="Spatafora J.W."/>
            <person name="Visel A."/>
            <person name="Grigoriev I.V."/>
        </authorList>
    </citation>
    <scope>NUCLEOTIDE SEQUENCE [LARGE SCALE GENOMIC DNA]</scope>
    <source>
        <strain evidence="1 2">CBS 129021</strain>
    </source>
</reference>
<dbReference type="EMBL" id="MCFJ01000016">
    <property type="protein sequence ID" value="ORY58391.1"/>
    <property type="molecule type" value="Genomic_DNA"/>
</dbReference>
<gene>
    <name evidence="1" type="ORF">BCR38DRAFT_489315</name>
</gene>
<evidence type="ECO:0000313" key="2">
    <source>
        <dbReference type="Proteomes" id="UP000193689"/>
    </source>
</evidence>
<dbReference type="GeneID" id="63780592"/>